<gene>
    <name evidence="9" type="ORF">PV07_05816</name>
</gene>
<evidence type="ECO:0000256" key="3">
    <source>
        <dbReference type="ARBA" id="ARBA00022801"/>
    </source>
</evidence>
<evidence type="ECO:0000256" key="7">
    <source>
        <dbReference type="SAM" id="SignalP"/>
    </source>
</evidence>
<dbReference type="AlphaFoldDB" id="A0A0D2AXN9"/>
<dbReference type="Gene3D" id="3.40.720.10">
    <property type="entry name" value="Alkaline Phosphatase, subunit A"/>
    <property type="match status" value="1"/>
</dbReference>
<reference evidence="9 10" key="1">
    <citation type="submission" date="2015-01" db="EMBL/GenBank/DDBJ databases">
        <title>The Genome Sequence of Cladophialophora immunda CBS83496.</title>
        <authorList>
            <consortium name="The Broad Institute Genomics Platform"/>
            <person name="Cuomo C."/>
            <person name="de Hoog S."/>
            <person name="Gorbushina A."/>
            <person name="Stielow B."/>
            <person name="Teixiera M."/>
            <person name="Abouelleil A."/>
            <person name="Chapman S.B."/>
            <person name="Priest M."/>
            <person name="Young S.K."/>
            <person name="Wortman J."/>
            <person name="Nusbaum C."/>
            <person name="Birren B."/>
        </authorList>
    </citation>
    <scope>NUCLEOTIDE SEQUENCE [LARGE SCALE GENOMIC DNA]</scope>
    <source>
        <strain evidence="9 10">CBS 83496</strain>
    </source>
</reference>
<evidence type="ECO:0000313" key="9">
    <source>
        <dbReference type="EMBL" id="KIW30037.1"/>
    </source>
</evidence>
<dbReference type="EC" id="3.1.6.1" evidence="5"/>
<dbReference type="InterPro" id="IPR024607">
    <property type="entry name" value="Sulfatase_CS"/>
</dbReference>
<dbReference type="SUPFAM" id="SSF53649">
    <property type="entry name" value="Alkaline phosphatase-like"/>
    <property type="match status" value="1"/>
</dbReference>
<evidence type="ECO:0000256" key="5">
    <source>
        <dbReference type="PIRNR" id="PIRNR000972"/>
    </source>
</evidence>
<dbReference type="InterPro" id="IPR000917">
    <property type="entry name" value="Sulfatase_N"/>
</dbReference>
<proteinExistence type="inferred from homology"/>
<keyword evidence="4" id="KW-0325">Glycoprotein</keyword>
<dbReference type="PANTHER" id="PTHR43108:SF8">
    <property type="entry name" value="SD21168P"/>
    <property type="match status" value="1"/>
</dbReference>
<dbReference type="RefSeq" id="XP_016250253.1">
    <property type="nucleotide sequence ID" value="XM_016392734.1"/>
</dbReference>
<feature type="signal peptide" evidence="7">
    <location>
        <begin position="1"/>
        <end position="26"/>
    </location>
</feature>
<dbReference type="Proteomes" id="UP000054466">
    <property type="component" value="Unassembled WGS sequence"/>
</dbReference>
<dbReference type="OrthoDB" id="96314at2759"/>
<dbReference type="GO" id="GO:0005539">
    <property type="term" value="F:glycosaminoglycan binding"/>
    <property type="evidence" value="ECO:0007669"/>
    <property type="project" value="TreeGrafter"/>
</dbReference>
<evidence type="ECO:0000256" key="2">
    <source>
        <dbReference type="ARBA" id="ARBA00022729"/>
    </source>
</evidence>
<dbReference type="InterPro" id="IPR017850">
    <property type="entry name" value="Alkaline_phosphatase_core_sf"/>
</dbReference>
<dbReference type="PANTHER" id="PTHR43108">
    <property type="entry name" value="N-ACETYLGLUCOSAMINE-6-SULFATASE FAMILY MEMBER"/>
    <property type="match status" value="1"/>
</dbReference>
<feature type="modified residue" description="3-oxoalanine (Cys)" evidence="6">
    <location>
        <position position="83"/>
    </location>
</feature>
<feature type="domain" description="Sulfatase N-terminal" evidence="8">
    <location>
        <begin position="39"/>
        <end position="384"/>
    </location>
</feature>
<dbReference type="GO" id="GO:0018958">
    <property type="term" value="P:phenol-containing compound metabolic process"/>
    <property type="evidence" value="ECO:0007669"/>
    <property type="project" value="InterPro"/>
</dbReference>
<dbReference type="EMBL" id="KN847042">
    <property type="protein sequence ID" value="KIW30037.1"/>
    <property type="molecule type" value="Genomic_DNA"/>
</dbReference>
<keyword evidence="10" id="KW-1185">Reference proteome</keyword>
<comment type="similarity">
    <text evidence="1 5">Belongs to the sulfatase family.</text>
</comment>
<comment type="catalytic activity">
    <reaction evidence="5">
        <text>an aryl sulfate + H2O = a phenol + sulfate + H(+)</text>
        <dbReference type="Rhea" id="RHEA:17261"/>
        <dbReference type="ChEBI" id="CHEBI:15377"/>
        <dbReference type="ChEBI" id="CHEBI:15378"/>
        <dbReference type="ChEBI" id="CHEBI:16189"/>
        <dbReference type="ChEBI" id="CHEBI:33853"/>
        <dbReference type="ChEBI" id="CHEBI:140317"/>
        <dbReference type="EC" id="3.1.6.1"/>
    </reaction>
</comment>
<dbReference type="GeneID" id="27345010"/>
<evidence type="ECO:0000256" key="6">
    <source>
        <dbReference type="PIRSR" id="PIRSR000972-50"/>
    </source>
</evidence>
<dbReference type="STRING" id="569365.A0A0D2AXN9"/>
<dbReference type="VEuPathDB" id="FungiDB:PV07_05816"/>
<comment type="PTM">
    <text evidence="6">The conversion to 3-oxoalanine (also known as C-formylglycine, FGly), of a serine or cysteine residue in prokaryotes and of a cysteine residue in eukaryotes, is critical for catalytic activity.</text>
</comment>
<dbReference type="FunFam" id="3.40.720.10:FF:000051">
    <property type="entry name" value="Arylsulfatase"/>
    <property type="match status" value="1"/>
</dbReference>
<dbReference type="HOGENOM" id="CLU_006332_4_0_1"/>
<dbReference type="PIRSF" id="PIRSF000972">
    <property type="entry name" value="Arylsulf_plant"/>
    <property type="match status" value="1"/>
</dbReference>
<evidence type="ECO:0000256" key="1">
    <source>
        <dbReference type="ARBA" id="ARBA00008779"/>
    </source>
</evidence>
<evidence type="ECO:0000256" key="4">
    <source>
        <dbReference type="ARBA" id="ARBA00023180"/>
    </source>
</evidence>
<sequence length="613" mass="69535">MGASKALRWILTWCFVLAWCAGLSDGAEQNPIRQLATKPNIVFILTDDQDLHMDSLSYMPFLKQHLGDHGTSFRRHYCTVALCCPSRVSMWTGKAAHNTNITDLHPPWGGYPKFVSQGFNDAYLPLWLQEAGYDTYYVGKLFNAQSTSNYNKPHAAGWTGSDFLLDPFTYEYYNATFQRNKEPPVSYQGGYSTDVLAEKALGFLDDALKTDRPFFLTIAPTAPHSNVHISNDTAEQSMPRPATRHRHLFQDAKVPRAPNFNPDASSGASWILTLAKQNQSNIDYNDEWYRNRLRALQAVDEMIDGVVDRLEQADMLENTYLFFSTDNGYSIGQHRRQPGKQCAFEEDINIPLIVRGPGVPKGHRTEIVTSHVDLAPTFLSLADVPEAEMTKYELDGSTIPLHSLDLVHSERPWPQEHVNVEMWGIIMSEGRYGYVLYPNHTYKALRVVGDGYDLLYTVWCRNEHELYDMTVDPWQMENIYGAGTRPFNIALPAVPPNERSFYASSLTDTEHVFSSVNVTTTVSHLTSRLDALLLVLKTCKMDGCRFPWSALHPAGGVHSLRDALESQYDAFYRTRPKVQYERCERGYFPASEGAMWDGSMSFRAMEHEVWTGP</sequence>
<dbReference type="InterPro" id="IPR012083">
    <property type="entry name" value="Arylsulfatase"/>
</dbReference>
<dbReference type="CDD" id="cd16147">
    <property type="entry name" value="G6S"/>
    <property type="match status" value="1"/>
</dbReference>
<protein>
    <recommendedName>
        <fullName evidence="5">Arylsulfatase</fullName>
        <shortName evidence="5">AS</shortName>
        <ecNumber evidence="5">3.1.6.1</ecNumber>
    </recommendedName>
    <alternativeName>
        <fullName evidence="5">Aryl-sulfate sulphohydrolase</fullName>
    </alternativeName>
</protein>
<dbReference type="GO" id="GO:0004065">
    <property type="term" value="F:arylsulfatase activity"/>
    <property type="evidence" value="ECO:0007669"/>
    <property type="project" value="UniProtKB-UniRule"/>
</dbReference>
<organism evidence="9 10">
    <name type="scientific">Cladophialophora immunda</name>
    <dbReference type="NCBI Taxonomy" id="569365"/>
    <lineage>
        <taxon>Eukaryota</taxon>
        <taxon>Fungi</taxon>
        <taxon>Dikarya</taxon>
        <taxon>Ascomycota</taxon>
        <taxon>Pezizomycotina</taxon>
        <taxon>Eurotiomycetes</taxon>
        <taxon>Chaetothyriomycetidae</taxon>
        <taxon>Chaetothyriales</taxon>
        <taxon>Herpotrichiellaceae</taxon>
        <taxon>Cladophialophora</taxon>
    </lineage>
</organism>
<dbReference type="PROSITE" id="PS00523">
    <property type="entry name" value="SULFATASE_1"/>
    <property type="match status" value="1"/>
</dbReference>
<feature type="chain" id="PRO_5002238696" description="Arylsulfatase" evidence="7">
    <location>
        <begin position="27"/>
        <end position="613"/>
    </location>
</feature>
<name>A0A0D2AXN9_9EURO</name>
<evidence type="ECO:0000259" key="8">
    <source>
        <dbReference type="Pfam" id="PF00884"/>
    </source>
</evidence>
<dbReference type="Pfam" id="PF00884">
    <property type="entry name" value="Sulfatase"/>
    <property type="match status" value="1"/>
</dbReference>
<evidence type="ECO:0000313" key="10">
    <source>
        <dbReference type="Proteomes" id="UP000054466"/>
    </source>
</evidence>
<keyword evidence="2 7" id="KW-0732">Signal</keyword>
<dbReference type="GO" id="GO:0008449">
    <property type="term" value="F:N-acetylglucosamine-6-sulfatase activity"/>
    <property type="evidence" value="ECO:0007669"/>
    <property type="project" value="TreeGrafter"/>
</dbReference>
<accession>A0A0D2AXN9</accession>
<keyword evidence="3 5" id="KW-0378">Hydrolase</keyword>